<dbReference type="Gramene" id="ABO96285">
    <property type="protein sequence ID" value="ABO96285"/>
    <property type="gene ID" value="OSTLU_38943"/>
</dbReference>
<gene>
    <name evidence="6" type="ORF">OSTLU_38943</name>
</gene>
<dbReference type="STRING" id="436017.A4RXF7"/>
<dbReference type="PANTHER" id="PTHR12304:SF4">
    <property type="entry name" value="URIDINE NUCLEOSIDASE"/>
    <property type="match status" value="1"/>
</dbReference>
<keyword evidence="7" id="KW-1185">Reference proteome</keyword>
<reference evidence="6 7" key="1">
    <citation type="journal article" date="2007" name="Proc. Natl. Acad. Sci. U.S.A.">
        <title>The tiny eukaryote Ostreococcus provides genomic insights into the paradox of plankton speciation.</title>
        <authorList>
            <person name="Palenik B."/>
            <person name="Grimwood J."/>
            <person name="Aerts A."/>
            <person name="Rouze P."/>
            <person name="Salamov A."/>
            <person name="Putnam N."/>
            <person name="Dupont C."/>
            <person name="Jorgensen R."/>
            <person name="Derelle E."/>
            <person name="Rombauts S."/>
            <person name="Zhou K."/>
            <person name="Otillar R."/>
            <person name="Merchant S.S."/>
            <person name="Podell S."/>
            <person name="Gaasterland T."/>
            <person name="Napoli C."/>
            <person name="Gendler K."/>
            <person name="Manuell A."/>
            <person name="Tai V."/>
            <person name="Vallon O."/>
            <person name="Piganeau G."/>
            <person name="Jancek S."/>
            <person name="Heijde M."/>
            <person name="Jabbari K."/>
            <person name="Bowler C."/>
            <person name="Lohr M."/>
            <person name="Robbens S."/>
            <person name="Werner G."/>
            <person name="Dubchak I."/>
            <person name="Pazour G.J."/>
            <person name="Ren Q."/>
            <person name="Paulsen I."/>
            <person name="Delwiche C."/>
            <person name="Schmutz J."/>
            <person name="Rokhsar D."/>
            <person name="Van de Peer Y."/>
            <person name="Moreau H."/>
            <person name="Grigoriev I.V."/>
        </authorList>
    </citation>
    <scope>NUCLEOTIDE SEQUENCE [LARGE SCALE GENOMIC DNA]</scope>
    <source>
        <strain evidence="6 7">CCE9901</strain>
    </source>
</reference>
<dbReference type="RefSeq" id="XP_001417992.1">
    <property type="nucleotide sequence ID" value="XM_001417955.1"/>
</dbReference>
<evidence type="ECO:0000256" key="2">
    <source>
        <dbReference type="ARBA" id="ARBA00022801"/>
    </source>
</evidence>
<dbReference type="eggNOG" id="KOG2938">
    <property type="taxonomic scope" value="Eukaryota"/>
</dbReference>
<feature type="region of interest" description="Disordered" evidence="4">
    <location>
        <begin position="1"/>
        <end position="36"/>
    </location>
</feature>
<dbReference type="InterPro" id="IPR036452">
    <property type="entry name" value="Ribo_hydro-like"/>
</dbReference>
<evidence type="ECO:0000256" key="3">
    <source>
        <dbReference type="ARBA" id="ARBA00023295"/>
    </source>
</evidence>
<dbReference type="InterPro" id="IPR023186">
    <property type="entry name" value="IUNH"/>
</dbReference>
<dbReference type="GO" id="GO:0047724">
    <property type="term" value="F:inosine nucleosidase activity"/>
    <property type="evidence" value="ECO:0007669"/>
    <property type="project" value="EnsemblPlants"/>
</dbReference>
<dbReference type="GO" id="GO:0042803">
    <property type="term" value="F:protein homodimerization activity"/>
    <property type="evidence" value="ECO:0007669"/>
    <property type="project" value="EnsemblPlants"/>
</dbReference>
<dbReference type="Proteomes" id="UP000001568">
    <property type="component" value="Chromosome 5"/>
</dbReference>
<dbReference type="GO" id="GO:0045437">
    <property type="term" value="F:uridine nucleosidase activity"/>
    <property type="evidence" value="ECO:0007669"/>
    <property type="project" value="EnsemblPlants"/>
</dbReference>
<dbReference type="KEGG" id="olu:OSTLU_38943"/>
<dbReference type="GeneID" id="5001836"/>
<evidence type="ECO:0000313" key="6">
    <source>
        <dbReference type="EMBL" id="ABO96285.1"/>
    </source>
</evidence>
<dbReference type="SUPFAM" id="SSF53590">
    <property type="entry name" value="Nucleoside hydrolase"/>
    <property type="match status" value="1"/>
</dbReference>
<dbReference type="GO" id="GO:0005829">
    <property type="term" value="C:cytosol"/>
    <property type="evidence" value="ECO:0007669"/>
    <property type="project" value="EnsemblPlants"/>
</dbReference>
<dbReference type="GO" id="GO:0046982">
    <property type="term" value="F:protein heterodimerization activity"/>
    <property type="evidence" value="ECO:0007669"/>
    <property type="project" value="EnsemblPlants"/>
</dbReference>
<dbReference type="AlphaFoldDB" id="A4RXF7"/>
<dbReference type="GO" id="GO:0006152">
    <property type="term" value="P:purine nucleoside catabolic process"/>
    <property type="evidence" value="ECO:0007669"/>
    <property type="project" value="EnsemblPlants"/>
</dbReference>
<accession>A4RXF7</accession>
<dbReference type="InterPro" id="IPR001910">
    <property type="entry name" value="Inosine/uridine_hydrolase_dom"/>
</dbReference>
<comment type="similarity">
    <text evidence="1">Belongs to the IUNH family.</text>
</comment>
<dbReference type="GO" id="GO:0006218">
    <property type="term" value="P:uridine catabolic process"/>
    <property type="evidence" value="ECO:0007669"/>
    <property type="project" value="EnsemblPlants"/>
</dbReference>
<dbReference type="GO" id="GO:0072585">
    <property type="term" value="F:xanthosine nucleotidase activity"/>
    <property type="evidence" value="ECO:0007669"/>
    <property type="project" value="EnsemblPlants"/>
</dbReference>
<organism evidence="6 7">
    <name type="scientific">Ostreococcus lucimarinus (strain CCE9901)</name>
    <dbReference type="NCBI Taxonomy" id="436017"/>
    <lineage>
        <taxon>Eukaryota</taxon>
        <taxon>Viridiplantae</taxon>
        <taxon>Chlorophyta</taxon>
        <taxon>Mamiellophyceae</taxon>
        <taxon>Mamiellales</taxon>
        <taxon>Bathycoccaceae</taxon>
        <taxon>Ostreococcus</taxon>
    </lineage>
</organism>
<dbReference type="OMA" id="NVEHIHA"/>
<feature type="compositionally biased region" description="Polar residues" evidence="4">
    <location>
        <begin position="1"/>
        <end position="10"/>
    </location>
</feature>
<evidence type="ECO:0000313" key="7">
    <source>
        <dbReference type="Proteomes" id="UP000001568"/>
    </source>
</evidence>
<dbReference type="Pfam" id="PF01156">
    <property type="entry name" value="IU_nuc_hydro"/>
    <property type="match status" value="1"/>
</dbReference>
<dbReference type="EMBL" id="CP000585">
    <property type="protein sequence ID" value="ABO96285.1"/>
    <property type="molecule type" value="Genomic_DNA"/>
</dbReference>
<dbReference type="GO" id="GO:0047622">
    <property type="term" value="F:adenosine nucleosidase activity"/>
    <property type="evidence" value="ECO:0007669"/>
    <property type="project" value="EnsemblPlants"/>
</dbReference>
<name>A4RXF7_OSTLU</name>
<evidence type="ECO:0000259" key="5">
    <source>
        <dbReference type="Pfam" id="PF01156"/>
    </source>
</evidence>
<keyword evidence="2" id="KW-0378">Hydrolase</keyword>
<sequence>MSSPATTHTNAPVDASSTRTASPASTPASPPPRKLIIDTDPGVDDAFAIALALETMSTEVEVLGLTTVFGNVRRDDATRNARTLVEMCALAGSWRREAGARLPVVDGARAPLAALDEDDRSGAGASTADDSAVLVADFVHGEDGFGGVRGAYETRPEESAVEHRAGREAADFIAEMCAKYPGEVTVLALAPLTNIALTFRRHPECSETMGELVVLGGAFEVNGNVNPAAEANILGDPEAADEVFGAFERTFVVGLDVTTRVRLSGAEIERLETVLRDADAVSPPRRCSNLLRAFLHDATQFYKAYHLRVADFDGIYVHDPTALLLALPHVRDAVFTFRRGAVRVALARDCARGAVFLDARRAWLFRNAWSDRPRVSVAMDVDVDAALRELRARLGV</sequence>
<dbReference type="HOGENOM" id="CLU_036838_2_1_1"/>
<feature type="domain" description="Inosine/uridine-preferring nucleoside hydrolase" evidence="5">
    <location>
        <begin position="35"/>
        <end position="386"/>
    </location>
</feature>
<dbReference type="OrthoDB" id="432381at2759"/>
<dbReference type="PANTHER" id="PTHR12304">
    <property type="entry name" value="INOSINE-URIDINE PREFERRING NUCLEOSIDE HYDROLASE"/>
    <property type="match status" value="1"/>
</dbReference>
<dbReference type="Gene3D" id="3.90.245.10">
    <property type="entry name" value="Ribonucleoside hydrolase-like"/>
    <property type="match status" value="1"/>
</dbReference>
<evidence type="ECO:0000256" key="4">
    <source>
        <dbReference type="SAM" id="MobiDB-lite"/>
    </source>
</evidence>
<evidence type="ECO:0000256" key="1">
    <source>
        <dbReference type="ARBA" id="ARBA00009176"/>
    </source>
</evidence>
<feature type="compositionally biased region" description="Low complexity" evidence="4">
    <location>
        <begin position="15"/>
        <end position="27"/>
    </location>
</feature>
<proteinExistence type="inferred from homology"/>
<protein>
    <recommendedName>
        <fullName evidence="5">Inosine/uridine-preferring nucleoside hydrolase domain-containing protein</fullName>
    </recommendedName>
</protein>
<keyword evidence="3" id="KW-0326">Glycosidase</keyword>